<dbReference type="SUPFAM" id="SSF53448">
    <property type="entry name" value="Nucleotide-diphospho-sugar transferases"/>
    <property type="match status" value="1"/>
</dbReference>
<dbReference type="RefSeq" id="WP_008692751.1">
    <property type="nucleotide sequence ID" value="NZ_ANOG01000182.1"/>
</dbReference>
<keyword evidence="3" id="KW-1185">Reference proteome</keyword>
<dbReference type="PANTHER" id="PTHR22916:SF3">
    <property type="entry name" value="UDP-GLCNAC:BETAGAL BETA-1,3-N-ACETYLGLUCOSAMINYLTRANSFERASE-LIKE PROTEIN 1"/>
    <property type="match status" value="1"/>
</dbReference>
<dbReference type="Pfam" id="PF00535">
    <property type="entry name" value="Glycos_transf_2"/>
    <property type="match status" value="1"/>
</dbReference>
<dbReference type="PATRIC" id="fig|1265738.3.peg.1207"/>
<keyword evidence="2" id="KW-0808">Transferase</keyword>
<evidence type="ECO:0000259" key="1">
    <source>
        <dbReference type="Pfam" id="PF00535"/>
    </source>
</evidence>
<dbReference type="Gene3D" id="3.90.550.10">
    <property type="entry name" value="Spore Coat Polysaccharide Biosynthesis Protein SpsA, Chain A"/>
    <property type="match status" value="1"/>
</dbReference>
<accession>M5RRF5</accession>
<feature type="domain" description="Glycosyltransferase 2-like" evidence="1">
    <location>
        <begin position="4"/>
        <end position="138"/>
    </location>
</feature>
<proteinExistence type="predicted"/>
<reference evidence="2 3" key="1">
    <citation type="journal article" date="2013" name="Mar. Genomics">
        <title>Expression of sulfatases in Rhodopirellula baltica and the diversity of sulfatases in the genus Rhodopirellula.</title>
        <authorList>
            <person name="Wegner C.E."/>
            <person name="Richter-Heitmann T."/>
            <person name="Klindworth A."/>
            <person name="Klockow C."/>
            <person name="Richter M."/>
            <person name="Achstetter T."/>
            <person name="Glockner F.O."/>
            <person name="Harder J."/>
        </authorList>
    </citation>
    <scope>NUCLEOTIDE SEQUENCE [LARGE SCALE GENOMIC DNA]</scope>
    <source>
        <strain evidence="2 3">SM1</strain>
    </source>
</reference>
<protein>
    <submittedName>
        <fullName evidence="2">Glycosyl transferase, group 2 family protein</fullName>
    </submittedName>
</protein>
<dbReference type="PANTHER" id="PTHR22916">
    <property type="entry name" value="GLYCOSYLTRANSFERASE"/>
    <property type="match status" value="1"/>
</dbReference>
<dbReference type="InterPro" id="IPR029044">
    <property type="entry name" value="Nucleotide-diphossugar_trans"/>
</dbReference>
<dbReference type="GO" id="GO:0016758">
    <property type="term" value="F:hexosyltransferase activity"/>
    <property type="evidence" value="ECO:0007669"/>
    <property type="project" value="UniProtKB-ARBA"/>
</dbReference>
<organism evidence="2 3">
    <name type="scientific">Rhodopirellula maiorica SM1</name>
    <dbReference type="NCBI Taxonomy" id="1265738"/>
    <lineage>
        <taxon>Bacteria</taxon>
        <taxon>Pseudomonadati</taxon>
        <taxon>Planctomycetota</taxon>
        <taxon>Planctomycetia</taxon>
        <taxon>Pirellulales</taxon>
        <taxon>Pirellulaceae</taxon>
        <taxon>Novipirellula</taxon>
    </lineage>
</organism>
<dbReference type="Proteomes" id="UP000011991">
    <property type="component" value="Unassembled WGS sequence"/>
</dbReference>
<sequence>MKISVITAVYNRAPTIAATIESVASQIATDHEHIVVDGMSTDGTADVIAANMSNIAKTIREPDEGIYDALNKGIRAATGDVVGFLHADDMFYSHDALQHVADIFARENVDAIYGDLVYVDAATPNRVIRYWKSGQFNTGRFRRGWMPPHPTVYVRKSIYEKFGMYLTTFGSAADYECMVRLMYHHQIRVGYIPEILVKMRVGGESNATLKNRITANRDDRRAWTVNGLRPPWGLRLTKPLSKLPQFLMPKRFIPEHVPLNPRFNNENGF</sequence>
<evidence type="ECO:0000313" key="2">
    <source>
        <dbReference type="EMBL" id="EMI21865.1"/>
    </source>
</evidence>
<dbReference type="OrthoDB" id="9784574at2"/>
<dbReference type="CDD" id="cd06433">
    <property type="entry name" value="GT_2_WfgS_like"/>
    <property type="match status" value="1"/>
</dbReference>
<name>M5RRF5_9BACT</name>
<dbReference type="EMBL" id="ANOG01000182">
    <property type="protein sequence ID" value="EMI21865.1"/>
    <property type="molecule type" value="Genomic_DNA"/>
</dbReference>
<dbReference type="AlphaFoldDB" id="M5RRF5"/>
<gene>
    <name evidence="2" type="ORF">RMSM_01210</name>
</gene>
<evidence type="ECO:0000313" key="3">
    <source>
        <dbReference type="Proteomes" id="UP000011991"/>
    </source>
</evidence>
<comment type="caution">
    <text evidence="2">The sequence shown here is derived from an EMBL/GenBank/DDBJ whole genome shotgun (WGS) entry which is preliminary data.</text>
</comment>
<dbReference type="InterPro" id="IPR001173">
    <property type="entry name" value="Glyco_trans_2-like"/>
</dbReference>